<gene>
    <name evidence="4" type="primary">LOC106810313</name>
</gene>
<evidence type="ECO:0000259" key="2">
    <source>
        <dbReference type="Pfam" id="PF20700"/>
    </source>
</evidence>
<feature type="region of interest" description="Disordered" evidence="1">
    <location>
        <begin position="92"/>
        <end position="124"/>
    </location>
</feature>
<dbReference type="RefSeq" id="XP_014669107.1">
    <property type="nucleotide sequence ID" value="XM_014813621.1"/>
</dbReference>
<reference evidence="4" key="1">
    <citation type="submission" date="2025-08" db="UniProtKB">
        <authorList>
            <consortium name="RefSeq"/>
        </authorList>
    </citation>
    <scope>IDENTIFICATION</scope>
</reference>
<evidence type="ECO:0000256" key="1">
    <source>
        <dbReference type="SAM" id="MobiDB-lite"/>
    </source>
</evidence>
<sequence length="124" mass="13491">MEVGLGHPLLLSLSGTNKRCVLCERGREHTNCTANYLLDRPITQSEGDIARTNALFLAQLNLFVDLLCTDGSHAMVKGTDEAYASLGAANRVEKQEDMPHHKRRTAKKICNAGPAEGAGWQDEG</sequence>
<accession>A0ABM1EA86</accession>
<evidence type="ECO:0000313" key="3">
    <source>
        <dbReference type="Proteomes" id="UP000695022"/>
    </source>
</evidence>
<protein>
    <submittedName>
        <fullName evidence="4">Uncharacterized protein LOC106810313</fullName>
    </submittedName>
</protein>
<feature type="domain" description="Mutator-like transposase" evidence="2">
    <location>
        <begin position="3"/>
        <end position="112"/>
    </location>
</feature>
<organism evidence="3 4">
    <name type="scientific">Priapulus caudatus</name>
    <name type="common">Priapulid worm</name>
    <dbReference type="NCBI Taxonomy" id="37621"/>
    <lineage>
        <taxon>Eukaryota</taxon>
        <taxon>Metazoa</taxon>
        <taxon>Ecdysozoa</taxon>
        <taxon>Scalidophora</taxon>
        <taxon>Priapulida</taxon>
        <taxon>Priapulimorpha</taxon>
        <taxon>Priapulimorphida</taxon>
        <taxon>Priapulidae</taxon>
        <taxon>Priapulus</taxon>
    </lineage>
</organism>
<proteinExistence type="predicted"/>
<dbReference type="InterPro" id="IPR049012">
    <property type="entry name" value="Mutator_transp_dom"/>
</dbReference>
<evidence type="ECO:0000313" key="4">
    <source>
        <dbReference type="RefSeq" id="XP_014669107.1"/>
    </source>
</evidence>
<dbReference type="Pfam" id="PF20700">
    <property type="entry name" value="Mutator"/>
    <property type="match status" value="1"/>
</dbReference>
<name>A0ABM1EA86_PRICU</name>
<dbReference type="Proteomes" id="UP000695022">
    <property type="component" value="Unplaced"/>
</dbReference>
<keyword evidence="3" id="KW-1185">Reference proteome</keyword>
<dbReference type="GeneID" id="106810313"/>